<reference evidence="1" key="1">
    <citation type="journal article" date="2014" name="Front. Microbiol.">
        <title>High frequency of phylogenetically diverse reductive dehalogenase-homologous genes in deep subseafloor sedimentary metagenomes.</title>
        <authorList>
            <person name="Kawai M."/>
            <person name="Futagami T."/>
            <person name="Toyoda A."/>
            <person name="Takaki Y."/>
            <person name="Nishi S."/>
            <person name="Hori S."/>
            <person name="Arai W."/>
            <person name="Tsubouchi T."/>
            <person name="Morono Y."/>
            <person name="Uchiyama I."/>
            <person name="Ito T."/>
            <person name="Fujiyama A."/>
            <person name="Inagaki F."/>
            <person name="Takami H."/>
        </authorList>
    </citation>
    <scope>NUCLEOTIDE SEQUENCE</scope>
    <source>
        <strain evidence="1">Expedition CK06-06</strain>
    </source>
</reference>
<evidence type="ECO:0000313" key="1">
    <source>
        <dbReference type="EMBL" id="GAH76745.1"/>
    </source>
</evidence>
<dbReference type="AlphaFoldDB" id="X1J5E5"/>
<organism evidence="1">
    <name type="scientific">marine sediment metagenome</name>
    <dbReference type="NCBI Taxonomy" id="412755"/>
    <lineage>
        <taxon>unclassified sequences</taxon>
        <taxon>metagenomes</taxon>
        <taxon>ecological metagenomes</taxon>
    </lineage>
</organism>
<gene>
    <name evidence="1" type="ORF">S03H2_65809</name>
</gene>
<proteinExistence type="predicted"/>
<sequence length="57" mass="6136">DATALAQASLRGVIRPTVETQYLPTTMQQLTKLGKTLLTPLPKEAATAQFSSLQAHQ</sequence>
<comment type="caution">
    <text evidence="1">The sequence shown here is derived from an EMBL/GenBank/DDBJ whole genome shotgun (WGS) entry which is preliminary data.</text>
</comment>
<feature type="non-terminal residue" evidence="1">
    <location>
        <position position="1"/>
    </location>
</feature>
<name>X1J5E5_9ZZZZ</name>
<dbReference type="EMBL" id="BARU01042901">
    <property type="protein sequence ID" value="GAH76745.1"/>
    <property type="molecule type" value="Genomic_DNA"/>
</dbReference>
<accession>X1J5E5</accession>
<protein>
    <submittedName>
        <fullName evidence="1">Uncharacterized protein</fullName>
    </submittedName>
</protein>